<reference evidence="1 2" key="1">
    <citation type="submission" date="2019-09" db="EMBL/GenBank/DDBJ databases">
        <authorList>
            <person name="Depoorter E."/>
        </authorList>
    </citation>
    <scope>NUCLEOTIDE SEQUENCE [LARGE SCALE GENOMIC DNA]</scope>
    <source>
        <strain evidence="1">R-15945</strain>
    </source>
</reference>
<organism evidence="1 2">
    <name type="scientific">Burkholderia lata (strain ATCC 17760 / DSM 23089 / LMG 22485 / NCIMB 9086 / R18194 / 383)</name>
    <dbReference type="NCBI Taxonomy" id="482957"/>
    <lineage>
        <taxon>Bacteria</taxon>
        <taxon>Pseudomonadati</taxon>
        <taxon>Pseudomonadota</taxon>
        <taxon>Betaproteobacteria</taxon>
        <taxon>Burkholderiales</taxon>
        <taxon>Burkholderiaceae</taxon>
        <taxon>Burkholderia</taxon>
        <taxon>Burkholderia cepacia complex</taxon>
    </lineage>
</organism>
<gene>
    <name evidence="1" type="ORF">BLA15945_04481</name>
</gene>
<dbReference type="RefSeq" id="WP_254609076.1">
    <property type="nucleotide sequence ID" value="NZ_CABVPS010000009.1"/>
</dbReference>
<dbReference type="EMBL" id="CABVPU010000017">
    <property type="protein sequence ID" value="VWB92790.1"/>
    <property type="molecule type" value="Genomic_DNA"/>
</dbReference>
<name>A0A6P2L5X4_BURL3</name>
<dbReference type="Proteomes" id="UP000494174">
    <property type="component" value="Unassembled WGS sequence"/>
</dbReference>
<accession>A0A6P2L5X4</accession>
<dbReference type="AlphaFoldDB" id="A0A6P2L5X4"/>
<evidence type="ECO:0000313" key="2">
    <source>
        <dbReference type="Proteomes" id="UP000494174"/>
    </source>
</evidence>
<sequence length="80" mass="9068">MLLYPYTVEHDDLNFFIGRAPLRERGPVDAPRWTALPEELRFFHQAVHDGWTFFPANSMGPLPLADQAALADKLDLTTAD</sequence>
<proteinExistence type="predicted"/>
<evidence type="ECO:0000313" key="1">
    <source>
        <dbReference type="EMBL" id="VWB92790.1"/>
    </source>
</evidence>
<protein>
    <submittedName>
        <fullName evidence="1">Uncharacterized protein</fullName>
    </submittedName>
</protein>